<dbReference type="PANTHER" id="PTHR30572">
    <property type="entry name" value="MEMBRANE COMPONENT OF TRANSPORTER-RELATED"/>
    <property type="match status" value="1"/>
</dbReference>
<comment type="caution">
    <text evidence="10">The sequence shown here is derived from an EMBL/GenBank/DDBJ whole genome shotgun (WGS) entry which is preliminary data.</text>
</comment>
<dbReference type="PANTHER" id="PTHR30572:SF4">
    <property type="entry name" value="ABC TRANSPORTER PERMEASE YTRF"/>
    <property type="match status" value="1"/>
</dbReference>
<dbReference type="Pfam" id="PF02687">
    <property type="entry name" value="FtsX"/>
    <property type="match status" value="2"/>
</dbReference>
<feature type="transmembrane region" description="Helical" evidence="8">
    <location>
        <begin position="50"/>
        <end position="74"/>
    </location>
</feature>
<gene>
    <name evidence="10" type="ORF">CDL26_03985</name>
</gene>
<evidence type="ECO:0000256" key="1">
    <source>
        <dbReference type="ARBA" id="ARBA00004651"/>
    </source>
</evidence>
<feature type="transmembrane region" description="Helical" evidence="8">
    <location>
        <begin position="453"/>
        <end position="471"/>
    </location>
</feature>
<evidence type="ECO:0000256" key="8">
    <source>
        <dbReference type="SAM" id="Phobius"/>
    </source>
</evidence>
<comment type="similarity">
    <text evidence="6">Belongs to the ABC-4 integral membrane protein family.</text>
</comment>
<evidence type="ECO:0000256" key="2">
    <source>
        <dbReference type="ARBA" id="ARBA00022475"/>
    </source>
</evidence>
<proteinExistence type="inferred from homology"/>
<dbReference type="GO" id="GO:0005886">
    <property type="term" value="C:plasma membrane"/>
    <property type="evidence" value="ECO:0007669"/>
    <property type="project" value="UniProtKB-SubCell"/>
</dbReference>
<evidence type="ECO:0000256" key="3">
    <source>
        <dbReference type="ARBA" id="ARBA00022692"/>
    </source>
</evidence>
<evidence type="ECO:0000313" key="11">
    <source>
        <dbReference type="Proteomes" id="UP000234891"/>
    </source>
</evidence>
<keyword evidence="4 8" id="KW-1133">Transmembrane helix</keyword>
<feature type="domain" description="ABC3 transporter permease C-terminal" evidence="9">
    <location>
        <begin position="296"/>
        <end position="415"/>
    </location>
</feature>
<dbReference type="AlphaFoldDB" id="A0A2N5PGK0"/>
<accession>A0A2N5PGK0</accession>
<feature type="transmembrane region" description="Helical" evidence="8">
    <location>
        <begin position="290"/>
        <end position="312"/>
    </location>
</feature>
<keyword evidence="5 8" id="KW-0472">Membrane</keyword>
<feature type="region of interest" description="Disordered" evidence="7">
    <location>
        <begin position="1"/>
        <end position="22"/>
    </location>
</feature>
<feature type="transmembrane region" description="Helical" evidence="8">
    <location>
        <begin position="739"/>
        <end position="761"/>
    </location>
</feature>
<evidence type="ECO:0000313" key="10">
    <source>
        <dbReference type="EMBL" id="PLT74248.1"/>
    </source>
</evidence>
<feature type="domain" description="ABC3 transporter permease C-terminal" evidence="9">
    <location>
        <begin position="739"/>
        <end position="855"/>
    </location>
</feature>
<evidence type="ECO:0000256" key="5">
    <source>
        <dbReference type="ARBA" id="ARBA00023136"/>
    </source>
</evidence>
<dbReference type="InterPro" id="IPR050250">
    <property type="entry name" value="Macrolide_Exporter_MacB"/>
</dbReference>
<dbReference type="Proteomes" id="UP000234891">
    <property type="component" value="Unassembled WGS sequence"/>
</dbReference>
<dbReference type="InterPro" id="IPR003838">
    <property type="entry name" value="ABC3_permease_C"/>
</dbReference>
<feature type="transmembrane region" description="Helical" evidence="8">
    <location>
        <begin position="823"/>
        <end position="844"/>
    </location>
</feature>
<dbReference type="EMBL" id="NIHS01000004">
    <property type="protein sequence ID" value="PLT74248.1"/>
    <property type="molecule type" value="Genomic_DNA"/>
</dbReference>
<evidence type="ECO:0000256" key="4">
    <source>
        <dbReference type="ARBA" id="ARBA00022989"/>
    </source>
</evidence>
<name>A0A2N5PGK0_MEDGN</name>
<evidence type="ECO:0000259" key="9">
    <source>
        <dbReference type="Pfam" id="PF02687"/>
    </source>
</evidence>
<evidence type="ECO:0000256" key="7">
    <source>
        <dbReference type="SAM" id="MobiDB-lite"/>
    </source>
</evidence>
<feature type="transmembrane region" description="Helical" evidence="8">
    <location>
        <begin position="386"/>
        <end position="404"/>
    </location>
</feature>
<keyword evidence="3 8" id="KW-0812">Transmembrane</keyword>
<keyword evidence="2" id="KW-1003">Cell membrane</keyword>
<organism evidence="10 11">
    <name type="scientific">Mediterraneibacter gnavus</name>
    <name type="common">Ruminococcus gnavus</name>
    <dbReference type="NCBI Taxonomy" id="33038"/>
    <lineage>
        <taxon>Bacteria</taxon>
        <taxon>Bacillati</taxon>
        <taxon>Bacillota</taxon>
        <taxon>Clostridia</taxon>
        <taxon>Lachnospirales</taxon>
        <taxon>Lachnospiraceae</taxon>
        <taxon>Mediterraneibacter</taxon>
    </lineage>
</organism>
<comment type="subcellular location">
    <subcellularLocation>
        <location evidence="1">Cell membrane</location>
        <topology evidence="1">Multi-pass membrane protein</topology>
    </subcellularLocation>
</comment>
<feature type="transmembrane region" description="Helical" evidence="8">
    <location>
        <begin position="344"/>
        <end position="366"/>
    </location>
</feature>
<feature type="transmembrane region" description="Helical" evidence="8">
    <location>
        <begin position="789"/>
        <end position="811"/>
    </location>
</feature>
<reference evidence="10 11" key="1">
    <citation type="journal article" date="2017" name="Genome Med.">
        <title>A novel Ruminococcus gnavus clade enriched in inflammatory bowel disease patients.</title>
        <authorList>
            <person name="Hall A.B."/>
            <person name="Yassour M."/>
            <person name="Sauk J."/>
            <person name="Garner A."/>
            <person name="Jiang X."/>
            <person name="Arthur T."/>
            <person name="Lagoudas G.K."/>
            <person name="Vatanen T."/>
            <person name="Fornelos N."/>
            <person name="Wilson R."/>
            <person name="Bertha M."/>
            <person name="Cohen M."/>
            <person name="Garber J."/>
            <person name="Khalili H."/>
            <person name="Gevers D."/>
            <person name="Ananthakrishnan A.N."/>
            <person name="Kugathasan S."/>
            <person name="Lander E.S."/>
            <person name="Blainey P."/>
            <person name="Vlamakis H."/>
            <person name="Xavier R.J."/>
            <person name="Huttenhower C."/>
        </authorList>
    </citation>
    <scope>NUCLEOTIDE SEQUENCE [LARGE SCALE GENOMIC DNA]</scope>
    <source>
        <strain evidence="10 11">RJX1124</strain>
    </source>
</reference>
<protein>
    <recommendedName>
        <fullName evidence="9">ABC3 transporter permease C-terminal domain-containing protein</fullName>
    </recommendedName>
</protein>
<evidence type="ECO:0000256" key="6">
    <source>
        <dbReference type="ARBA" id="ARBA00038076"/>
    </source>
</evidence>
<sequence>MKRLPRWQTGSSESRMERSWRGGDRMKVKNKAIIKKLSHRVLAAKKKKNIISVLAIVLTTVLFTAVFTIGGSMIKSTRESTMIQVGSSAHAGMERLTKEQFDIVSKDPKIHGVSYNIYAGNAVNPELKNFPVEVRYREDLDAKYTFSEPETGRMPKAKDEIAASSLVLKDLGVPCRLGETFTLEIAVNQEIIQHTFTLVGYWKGNQGMMAQCVNISRELCEEIAPTPSEPYYKNTENYSGYMDVELNFSTAWNIQKQADALMQRCGFDSNQVKCGVNWAYETDSIETEDAIILAGLLLLIMLSGYLIIYNVFYLNVFNDIRFYGLLKTIGTTGRQLRRIVRKQAWRLCLFGIPVGLALGWCAGRVLAPIMMSVLDQQVDAYSANPLIFAGATLFTIFTVHISCIKPCRIVSKTSPVEAVKYTGQKVHKKKRKTRGFHTWSMAAANLGRSRKKLVLVAGSLSLSLIILNSVYTTVQGFDMDKFLESVMISDYMVTDRSVIQYLGYREQQGVTKEFEEALKQQEGIENLSEIYGSGCSHAFSEAEWKKVKQIIETPKFQESLEHPEDVERMKEEKADYFTLYGIDEYLVDQIVVYAGTLDWEKFNSGNYILVNTYNTVTNEDQMPLYQPGDKVTLTFSNGSAKEYEILAMAEIPTAVGDQSYGYPFDIECILPAGELKAQEGERQPTRVIFDAKKGYEDAVTSWLKEFCGGTENSLAYRTKRDYLQEFGKMKQMYSIAGGALSFILALIGVLNFVNVITTSILSRKQEFAMMESIGMTVGQQKRILRTEGLFYAVITILISVSFGSGISYGVVKAVTAQMWMFEYHFTLTPILISIPFLFLITWLVPEICYRRMRTVTVVERLREVEN</sequence>
<dbReference type="GO" id="GO:0022857">
    <property type="term" value="F:transmembrane transporter activity"/>
    <property type="evidence" value="ECO:0007669"/>
    <property type="project" value="TreeGrafter"/>
</dbReference>